<evidence type="ECO:0000256" key="1">
    <source>
        <dbReference type="SAM" id="Phobius"/>
    </source>
</evidence>
<keyword evidence="1" id="KW-0472">Membrane</keyword>
<keyword evidence="1" id="KW-1133">Transmembrane helix</keyword>
<organism evidence="2 3">
    <name type="scientific">Desulfofustis limnaeus</name>
    <dbReference type="NCBI Taxonomy" id="2740163"/>
    <lineage>
        <taxon>Bacteria</taxon>
        <taxon>Pseudomonadati</taxon>
        <taxon>Thermodesulfobacteriota</taxon>
        <taxon>Desulfobulbia</taxon>
        <taxon>Desulfobulbales</taxon>
        <taxon>Desulfocapsaceae</taxon>
        <taxon>Desulfofustis</taxon>
    </lineage>
</organism>
<keyword evidence="3" id="KW-1185">Reference proteome</keyword>
<feature type="transmembrane region" description="Helical" evidence="1">
    <location>
        <begin position="36"/>
        <end position="60"/>
    </location>
</feature>
<dbReference type="Proteomes" id="UP000830055">
    <property type="component" value="Chromosome"/>
</dbReference>
<sequence length="123" mass="13446">MIRRSIGKIASTSYVRSAIEEPVDLSAFKEKPTPRAVAGLAVIGLSYLIGWPAIGLLGIVSVQLREPVLAAVGGPVLYGLSHLVFLLGMYLCGSGYAGVMCRWLTRISMERLLAWARVRDWRD</sequence>
<evidence type="ECO:0000313" key="2">
    <source>
        <dbReference type="EMBL" id="BDD86286.1"/>
    </source>
</evidence>
<reference evidence="2 3" key="1">
    <citation type="submission" date="2022-01" db="EMBL/GenBank/DDBJ databases">
        <title>Desulfofustis limnae sp. nov., a novel mesophilic sulfate-reducing bacterium isolated from marsh soil.</title>
        <authorList>
            <person name="Watanabe M."/>
            <person name="Takahashi A."/>
            <person name="Kojima H."/>
            <person name="Fukui M."/>
        </authorList>
    </citation>
    <scope>NUCLEOTIDE SEQUENCE [LARGE SCALE GENOMIC DNA]</scope>
    <source>
        <strain evidence="2 3">PPLL</strain>
    </source>
</reference>
<dbReference type="EMBL" id="AP025516">
    <property type="protein sequence ID" value="BDD86286.1"/>
    <property type="molecule type" value="Genomic_DNA"/>
</dbReference>
<evidence type="ECO:0000313" key="3">
    <source>
        <dbReference type="Proteomes" id="UP000830055"/>
    </source>
</evidence>
<name>A0ABM7W5Q8_9BACT</name>
<keyword evidence="1" id="KW-0812">Transmembrane</keyword>
<gene>
    <name evidence="2" type="ORF">DPPLL_06510</name>
</gene>
<protein>
    <submittedName>
        <fullName evidence="2">Uncharacterized protein</fullName>
    </submittedName>
</protein>
<proteinExistence type="predicted"/>
<accession>A0ABM7W5Q8</accession>
<feature type="transmembrane region" description="Helical" evidence="1">
    <location>
        <begin position="80"/>
        <end position="104"/>
    </location>
</feature>
<dbReference type="RefSeq" id="WP_284153378.1">
    <property type="nucleotide sequence ID" value="NZ_AP025516.1"/>
</dbReference>